<proteinExistence type="predicted"/>
<keyword evidence="1" id="KW-0812">Transmembrane</keyword>
<dbReference type="Gene3D" id="3.30.2090.10">
    <property type="entry name" value="Multidrug efflux transporter AcrB TolC docking domain, DN and DC subdomains"/>
    <property type="match status" value="1"/>
</dbReference>
<feature type="transmembrane region" description="Helical" evidence="1">
    <location>
        <begin position="330"/>
        <end position="350"/>
    </location>
</feature>
<feature type="transmembrane region" description="Helical" evidence="1">
    <location>
        <begin position="12"/>
        <end position="34"/>
    </location>
</feature>
<evidence type="ECO:0000313" key="3">
    <source>
        <dbReference type="Proteomes" id="UP000288096"/>
    </source>
</evidence>
<comment type="caution">
    <text evidence="2">The sequence shown here is derived from an EMBL/GenBank/DDBJ whole genome shotgun (WGS) entry which is preliminary data.</text>
</comment>
<dbReference type="Gene3D" id="1.20.1640.10">
    <property type="entry name" value="Multidrug efflux transporter AcrB transmembrane domain"/>
    <property type="match status" value="1"/>
</dbReference>
<dbReference type="EMBL" id="BEXT01000001">
    <property type="protein sequence ID" value="GBC63976.1"/>
    <property type="molecule type" value="Genomic_DNA"/>
</dbReference>
<dbReference type="Gene3D" id="3.30.70.1430">
    <property type="entry name" value="Multidrug efflux transporter AcrB pore domain"/>
    <property type="match status" value="1"/>
</dbReference>
<dbReference type="InterPro" id="IPR001036">
    <property type="entry name" value="Acrflvin-R"/>
</dbReference>
<reference evidence="3" key="1">
    <citation type="submission" date="2017-11" db="EMBL/GenBank/DDBJ databases">
        <authorList>
            <person name="Watanabe M."/>
            <person name="Kojima H."/>
        </authorList>
    </citation>
    <scope>NUCLEOTIDE SEQUENCE [LARGE SCALE GENOMIC DNA]</scope>
    <source>
        <strain evidence="3">Tokyo 01</strain>
    </source>
</reference>
<dbReference type="InterPro" id="IPR027463">
    <property type="entry name" value="AcrB_DN_DC_subdom"/>
</dbReference>
<gene>
    <name evidence="2" type="ORF">DENIS_4976</name>
</gene>
<accession>A0A401G428</accession>
<dbReference type="SUPFAM" id="SSF82693">
    <property type="entry name" value="Multidrug efflux transporter AcrB pore domain, PN1, PN2, PC1 and PC2 subdomains"/>
    <property type="match status" value="2"/>
</dbReference>
<dbReference type="PANTHER" id="PTHR32063">
    <property type="match status" value="1"/>
</dbReference>
<dbReference type="PRINTS" id="PR00702">
    <property type="entry name" value="ACRIFLAVINRP"/>
</dbReference>
<dbReference type="GO" id="GO:0042910">
    <property type="term" value="F:xenobiotic transmembrane transporter activity"/>
    <property type="evidence" value="ECO:0007669"/>
    <property type="project" value="TreeGrafter"/>
</dbReference>
<reference evidence="3" key="2">
    <citation type="submission" date="2019-01" db="EMBL/GenBank/DDBJ databases">
        <title>Genome sequence of Desulfonema ishimotonii strain Tokyo 01.</title>
        <authorList>
            <person name="Fukui M."/>
        </authorList>
    </citation>
    <scope>NUCLEOTIDE SEQUENCE [LARGE SCALE GENOMIC DNA]</scope>
    <source>
        <strain evidence="3">Tokyo 01</strain>
    </source>
</reference>
<dbReference type="Proteomes" id="UP000288096">
    <property type="component" value="Unassembled WGS sequence"/>
</dbReference>
<dbReference type="AlphaFoldDB" id="A0A401G428"/>
<name>A0A401G428_9BACT</name>
<dbReference type="Pfam" id="PF00873">
    <property type="entry name" value="ACR_tran"/>
    <property type="match status" value="1"/>
</dbReference>
<organism evidence="2 3">
    <name type="scientific">Desulfonema ishimotonii</name>
    <dbReference type="NCBI Taxonomy" id="45657"/>
    <lineage>
        <taxon>Bacteria</taxon>
        <taxon>Pseudomonadati</taxon>
        <taxon>Thermodesulfobacteriota</taxon>
        <taxon>Desulfobacteria</taxon>
        <taxon>Desulfobacterales</taxon>
        <taxon>Desulfococcaceae</taxon>
        <taxon>Desulfonema</taxon>
    </lineage>
</organism>
<keyword evidence="3" id="KW-1185">Reference proteome</keyword>
<dbReference type="SUPFAM" id="SSF82714">
    <property type="entry name" value="Multidrug efflux transporter AcrB TolC docking domain, DN and DC subdomains"/>
    <property type="match status" value="1"/>
</dbReference>
<keyword evidence="1" id="KW-1133">Transmembrane helix</keyword>
<sequence>MKNILAAFARNTVFANILLFLIFLAGGMAVSFMIRETFPEFSLDMISVSVPYPGADPEEVEEGISRKIEEAVEGEEGVSQYTTTSSEGVGTALIEIKENYDISEVLDRVRSKIDAISTFPADAEKPVITELTLKESVVLISLSGEMSERRLKEWGQEIKDEIQQIPVISQISVFGARDYEIGIEVSESRLREYGLTFESVVDAVRRSNLNQAGGTIRSAGEEIRVRTVGRKYTGRELAEIVVLARPRGEIITLDRLARIDDGFTQDPISATVNGKRAVFLNVFKTKEEDALAISGAVRDFIAQKRKVLPGGAEIRVIYDATDMLRSRIDLLTRNGIIGLALVFVLLWLFLDLRLSFWAGMGHSHSL</sequence>
<dbReference type="GO" id="GO:0005886">
    <property type="term" value="C:plasma membrane"/>
    <property type="evidence" value="ECO:0007669"/>
    <property type="project" value="TreeGrafter"/>
</dbReference>
<dbReference type="PANTHER" id="PTHR32063:SF33">
    <property type="entry name" value="RND SUPERFAMILY EFFLUX PUMP PERMEASE COMPONENT"/>
    <property type="match status" value="1"/>
</dbReference>
<evidence type="ECO:0000313" key="2">
    <source>
        <dbReference type="EMBL" id="GBC63976.1"/>
    </source>
</evidence>
<dbReference type="Gene3D" id="3.30.70.1320">
    <property type="entry name" value="Multidrug efflux transporter AcrB pore domain like"/>
    <property type="match status" value="1"/>
</dbReference>
<protein>
    <submittedName>
        <fullName evidence="2">AcrB/AcrD/AcrF family protein</fullName>
    </submittedName>
</protein>
<dbReference type="RefSeq" id="WP_269433969.1">
    <property type="nucleotide sequence ID" value="NZ_BEXT01000001.1"/>
</dbReference>
<keyword evidence="1" id="KW-0472">Membrane</keyword>
<evidence type="ECO:0000256" key="1">
    <source>
        <dbReference type="SAM" id="Phobius"/>
    </source>
</evidence>